<feature type="region of interest" description="Disordered" evidence="1">
    <location>
        <begin position="1"/>
        <end position="20"/>
    </location>
</feature>
<proteinExistence type="predicted"/>
<evidence type="ECO:0000256" key="1">
    <source>
        <dbReference type="SAM" id="MobiDB-lite"/>
    </source>
</evidence>
<accession>A0A0F9IJP0</accession>
<organism evidence="2">
    <name type="scientific">marine sediment metagenome</name>
    <dbReference type="NCBI Taxonomy" id="412755"/>
    <lineage>
        <taxon>unclassified sequences</taxon>
        <taxon>metagenomes</taxon>
        <taxon>ecological metagenomes</taxon>
    </lineage>
</organism>
<dbReference type="EMBL" id="LAZR01020826">
    <property type="protein sequence ID" value="KKL87467.1"/>
    <property type="molecule type" value="Genomic_DNA"/>
</dbReference>
<dbReference type="InterPro" id="IPR032787">
    <property type="entry name" value="Prok-E2_D"/>
</dbReference>
<reference evidence="2" key="1">
    <citation type="journal article" date="2015" name="Nature">
        <title>Complex archaea that bridge the gap between prokaryotes and eukaryotes.</title>
        <authorList>
            <person name="Spang A."/>
            <person name="Saw J.H."/>
            <person name="Jorgensen S.L."/>
            <person name="Zaremba-Niedzwiedzka K."/>
            <person name="Martijn J."/>
            <person name="Lind A.E."/>
            <person name="van Eijk R."/>
            <person name="Schleper C."/>
            <person name="Guy L."/>
            <person name="Ettema T.J."/>
        </authorList>
    </citation>
    <scope>NUCLEOTIDE SEQUENCE</scope>
</reference>
<dbReference type="Pfam" id="PF14460">
    <property type="entry name" value="Prok-E2_D"/>
    <property type="match status" value="1"/>
</dbReference>
<gene>
    <name evidence="2" type="ORF">LCGC14_1934420</name>
</gene>
<evidence type="ECO:0000313" key="2">
    <source>
        <dbReference type="EMBL" id="KKL87467.1"/>
    </source>
</evidence>
<evidence type="ECO:0008006" key="3">
    <source>
        <dbReference type="Google" id="ProtNLM"/>
    </source>
</evidence>
<dbReference type="AlphaFoldDB" id="A0A0F9IJP0"/>
<name>A0A0F9IJP0_9ZZZZ</name>
<comment type="caution">
    <text evidence="2">The sequence shown here is derived from an EMBL/GenBank/DDBJ whole genome shotgun (WGS) entry which is preliminary data.</text>
</comment>
<feature type="compositionally biased region" description="Low complexity" evidence="1">
    <location>
        <begin position="1"/>
        <end position="13"/>
    </location>
</feature>
<protein>
    <recommendedName>
        <fullName evidence="3">PRTRC system protein B</fullName>
    </recommendedName>
</protein>
<sequence>MTPNSESSPEETSALPPGSDELGEAVELVSDAIEKGHPAFNWAVPEELGIPADQLRLRLDFFHQATEMTYFEDETVTSKIVSALDVAHALASELSFGSGLLPPGTIWWRNTNNGAVVALYVEKHIRQVALQLDIKKEPRRYKIPMPGLIFLCQPGETPWVFAVKHKPKKETDIVYRAPLANIHANGRSCAGTHKYPTRLENMVESFFISFFSATADLHNRSKQFPENVIHLWEFLNGKKKYPLADLVEHGTISDLLNMGMN</sequence>